<dbReference type="Proteomes" id="UP000530928">
    <property type="component" value="Unassembled WGS sequence"/>
</dbReference>
<protein>
    <submittedName>
        <fullName evidence="1">Uncharacterized protein</fullName>
    </submittedName>
</protein>
<comment type="caution">
    <text evidence="1">The sequence shown here is derived from an EMBL/GenBank/DDBJ whole genome shotgun (WGS) entry which is preliminary data.</text>
</comment>
<dbReference type="RefSeq" id="WP_181610239.1">
    <property type="nucleotide sequence ID" value="NZ_BAABAM010000002.1"/>
</dbReference>
<keyword evidence="2" id="KW-1185">Reference proteome</keyword>
<name>A0A7W0HQ15_9ACTN</name>
<dbReference type="AlphaFoldDB" id="A0A7W0HQ15"/>
<reference evidence="1 2" key="1">
    <citation type="submission" date="2020-07" db="EMBL/GenBank/DDBJ databases">
        <title>Genomic Encyclopedia of Type Strains, Phase IV (KMG-IV): sequencing the most valuable type-strain genomes for metagenomic binning, comparative biology and taxonomic classification.</title>
        <authorList>
            <person name="Goeker M."/>
        </authorList>
    </citation>
    <scope>NUCLEOTIDE SEQUENCE [LARGE SCALE GENOMIC DNA]</scope>
    <source>
        <strain evidence="1 2">DSM 45533</strain>
    </source>
</reference>
<evidence type="ECO:0000313" key="2">
    <source>
        <dbReference type="Proteomes" id="UP000530928"/>
    </source>
</evidence>
<organism evidence="1 2">
    <name type="scientific">Nonomuraea soli</name>
    <dbReference type="NCBI Taxonomy" id="1032476"/>
    <lineage>
        <taxon>Bacteria</taxon>
        <taxon>Bacillati</taxon>
        <taxon>Actinomycetota</taxon>
        <taxon>Actinomycetes</taxon>
        <taxon>Streptosporangiales</taxon>
        <taxon>Streptosporangiaceae</taxon>
        <taxon>Nonomuraea</taxon>
    </lineage>
</organism>
<dbReference type="EMBL" id="JACDUR010000003">
    <property type="protein sequence ID" value="MBA2891444.1"/>
    <property type="molecule type" value="Genomic_DNA"/>
</dbReference>
<accession>A0A7W0HQ15</accession>
<evidence type="ECO:0000313" key="1">
    <source>
        <dbReference type="EMBL" id="MBA2891444.1"/>
    </source>
</evidence>
<proteinExistence type="predicted"/>
<gene>
    <name evidence="1" type="ORF">HNR30_002785</name>
</gene>
<sequence>MTVRIEDLTPANVDAELNESELGLVSGGRPAITIPREGYICSDNTGRCEKM</sequence>